<gene>
    <name evidence="3" type="ORF">EET67_18590</name>
</gene>
<proteinExistence type="predicted"/>
<reference evidence="3 4" key="1">
    <citation type="submission" date="2018-11" db="EMBL/GenBank/DDBJ databases">
        <title>Pseudaminobacter arsenicus sp. nov., an arsenic-resistant bacterium isolated from arsenic-rich aquifers.</title>
        <authorList>
            <person name="Mu Y."/>
        </authorList>
    </citation>
    <scope>NUCLEOTIDE SEQUENCE [LARGE SCALE GENOMIC DNA]</scope>
    <source>
        <strain evidence="3 4">CB3</strain>
    </source>
</reference>
<feature type="transmembrane region" description="Helical" evidence="1">
    <location>
        <begin position="239"/>
        <end position="259"/>
    </location>
</feature>
<feature type="transmembrane region" description="Helical" evidence="1">
    <location>
        <begin position="146"/>
        <end position="165"/>
    </location>
</feature>
<organism evidence="3 4">
    <name type="scientific">Borborobacter arsenicus</name>
    <dbReference type="NCBI Taxonomy" id="1851146"/>
    <lineage>
        <taxon>Bacteria</taxon>
        <taxon>Pseudomonadati</taxon>
        <taxon>Pseudomonadota</taxon>
        <taxon>Alphaproteobacteria</taxon>
        <taxon>Hyphomicrobiales</taxon>
        <taxon>Phyllobacteriaceae</taxon>
        <taxon>Borborobacter</taxon>
    </lineage>
</organism>
<feature type="domain" description="Inositolphosphotransferase Aur1/Ipt1" evidence="2">
    <location>
        <begin position="117"/>
        <end position="305"/>
    </location>
</feature>
<keyword evidence="1" id="KW-0812">Transmembrane</keyword>
<evidence type="ECO:0000256" key="1">
    <source>
        <dbReference type="SAM" id="Phobius"/>
    </source>
</evidence>
<comment type="caution">
    <text evidence="3">The sequence shown here is derived from an EMBL/GenBank/DDBJ whole genome shotgun (WGS) entry which is preliminary data.</text>
</comment>
<keyword evidence="1" id="KW-1133">Transmembrane helix</keyword>
<dbReference type="OrthoDB" id="7584858at2"/>
<keyword evidence="1" id="KW-0472">Membrane</keyword>
<dbReference type="InterPro" id="IPR026841">
    <property type="entry name" value="Aur1/Ipt1"/>
</dbReference>
<dbReference type="Pfam" id="PF14378">
    <property type="entry name" value="PAP2_3"/>
    <property type="match status" value="1"/>
</dbReference>
<accession>A0A432V2J3</accession>
<feature type="transmembrane region" description="Helical" evidence="1">
    <location>
        <begin position="83"/>
        <end position="105"/>
    </location>
</feature>
<keyword evidence="4" id="KW-1185">Reference proteome</keyword>
<feature type="transmembrane region" description="Helical" evidence="1">
    <location>
        <begin position="266"/>
        <end position="284"/>
    </location>
</feature>
<protein>
    <submittedName>
        <fullName evidence="3">Phosphatase PAP2 family protein</fullName>
    </submittedName>
</protein>
<feature type="transmembrane region" description="Helical" evidence="1">
    <location>
        <begin position="45"/>
        <end position="63"/>
    </location>
</feature>
<feature type="transmembrane region" description="Helical" evidence="1">
    <location>
        <begin position="290"/>
        <end position="311"/>
    </location>
</feature>
<evidence type="ECO:0000313" key="3">
    <source>
        <dbReference type="EMBL" id="RUM96356.1"/>
    </source>
</evidence>
<feature type="transmembrane region" description="Helical" evidence="1">
    <location>
        <begin position="172"/>
        <end position="193"/>
    </location>
</feature>
<dbReference type="AlphaFoldDB" id="A0A432V2J3"/>
<sequence>MRDPCFAFIAIVLFVISMFSAANLIWLPSSTVNLDRVDFVDMAKVGALLLTSYASIRIVDRRLRFDNSRIARAIRDACKRARLLILGMTLFVPLLYVGTAFMYIASATQRQFIDSHLAVVDAILGFNWVHFLDAVNSAPLLSKALVYTYHSLSLQVPFVGLLLAAALRAQQLFEFIALFAISLFLSCLLMAGLPAEGAYAYFQPPAEAFSNFTERAGSWHLTHLNALRSGESFQFSARIVEGLITFPSFHTVLGIIVVYALRGFRLIAISFLIVNVLMIIGTMPEGGHHLVDVLAGIAVTIISIAVTRGVVRLYPQTRDWSTVVDEASTNTAKLSNS</sequence>
<evidence type="ECO:0000259" key="2">
    <source>
        <dbReference type="Pfam" id="PF14378"/>
    </source>
</evidence>
<dbReference type="GO" id="GO:0016020">
    <property type="term" value="C:membrane"/>
    <property type="evidence" value="ECO:0007669"/>
    <property type="project" value="UniProtKB-SubCell"/>
</dbReference>
<dbReference type="EMBL" id="RKST01000020">
    <property type="protein sequence ID" value="RUM96356.1"/>
    <property type="molecule type" value="Genomic_DNA"/>
</dbReference>
<evidence type="ECO:0000313" key="4">
    <source>
        <dbReference type="Proteomes" id="UP000281647"/>
    </source>
</evidence>
<name>A0A432V2J3_9HYPH</name>
<dbReference type="Proteomes" id="UP000281647">
    <property type="component" value="Unassembled WGS sequence"/>
</dbReference>